<dbReference type="AlphaFoldDB" id="A0A0M0K4V8"/>
<feature type="region of interest" description="Disordered" evidence="1">
    <location>
        <begin position="32"/>
        <end position="59"/>
    </location>
</feature>
<gene>
    <name evidence="3" type="ORF">Ctob_012484</name>
</gene>
<name>A0A0M0K4V8_9EUKA</name>
<accession>A0A0M0K4V8</accession>
<evidence type="ECO:0000313" key="4">
    <source>
        <dbReference type="Proteomes" id="UP000037460"/>
    </source>
</evidence>
<proteinExistence type="predicted"/>
<keyword evidence="2" id="KW-0812">Transmembrane</keyword>
<protein>
    <submittedName>
        <fullName evidence="3">Uncharacterized protein</fullName>
    </submittedName>
</protein>
<evidence type="ECO:0000256" key="1">
    <source>
        <dbReference type="SAM" id="MobiDB-lite"/>
    </source>
</evidence>
<comment type="caution">
    <text evidence="3">The sequence shown here is derived from an EMBL/GenBank/DDBJ whole genome shotgun (WGS) entry which is preliminary data.</text>
</comment>
<dbReference type="Proteomes" id="UP000037460">
    <property type="component" value="Unassembled WGS sequence"/>
</dbReference>
<keyword evidence="4" id="KW-1185">Reference proteome</keyword>
<dbReference type="EMBL" id="JWZX01001405">
    <property type="protein sequence ID" value="KOO33855.1"/>
    <property type="molecule type" value="Genomic_DNA"/>
</dbReference>
<feature type="transmembrane region" description="Helical" evidence="2">
    <location>
        <begin position="12"/>
        <end position="34"/>
    </location>
</feature>
<keyword evidence="2" id="KW-0472">Membrane</keyword>
<keyword evidence="2" id="KW-1133">Transmembrane helix</keyword>
<organism evidence="3 4">
    <name type="scientific">Chrysochromulina tobinii</name>
    <dbReference type="NCBI Taxonomy" id="1460289"/>
    <lineage>
        <taxon>Eukaryota</taxon>
        <taxon>Haptista</taxon>
        <taxon>Haptophyta</taxon>
        <taxon>Prymnesiophyceae</taxon>
        <taxon>Prymnesiales</taxon>
        <taxon>Chrysochromulinaceae</taxon>
        <taxon>Chrysochromulina</taxon>
    </lineage>
</organism>
<evidence type="ECO:0000256" key="2">
    <source>
        <dbReference type="SAM" id="Phobius"/>
    </source>
</evidence>
<reference evidence="4" key="1">
    <citation type="journal article" date="2015" name="PLoS Genet.">
        <title>Genome Sequence and Transcriptome Analyses of Chrysochromulina tobin: Metabolic Tools for Enhanced Algal Fitness in the Prominent Order Prymnesiales (Haptophyceae).</title>
        <authorList>
            <person name="Hovde B.T."/>
            <person name="Deodato C.R."/>
            <person name="Hunsperger H.M."/>
            <person name="Ryken S.A."/>
            <person name="Yost W."/>
            <person name="Jha R.K."/>
            <person name="Patterson J."/>
            <person name="Monnat R.J. Jr."/>
            <person name="Barlow S.B."/>
            <person name="Starkenburg S.R."/>
            <person name="Cattolico R.A."/>
        </authorList>
    </citation>
    <scope>NUCLEOTIDE SEQUENCE</scope>
    <source>
        <strain evidence="4">CCMP291</strain>
    </source>
</reference>
<evidence type="ECO:0000313" key="3">
    <source>
        <dbReference type="EMBL" id="KOO33855.1"/>
    </source>
</evidence>
<sequence>MEIAGIQGEDLAPVILLILIVSFLTYICCAPGSAPSGEPKDRPHSFSSTRDMLDDDKDD</sequence>